<sequence>MDFWVLCLNCFFHSLLLPPSLRSVIEDGILHPFKTLPNPYSSCAGSPNAVFHAKIHKWEIREKVQLHEPLPTGWEYIGIQVIPKESGDFDCPLQTQSSTPPEDQDQPLSYSKALQFVANTNFKNSWKSTFRKHWTPFPPGVSSLDSPSKRSHSESPSKTLKGPSSSGEIIRRSLLALHPGLRFLERSDKTVIRKSTPVGRKAVSPFPEFQLRDKHRRGSGPPRRGSSLIPCPAFALEDEAAFFIFYRPLPPRFSLCDALSFSPALFAESHAVPLFILSQVRTDV</sequence>
<name>A0A7R8WR07_9CRUS</name>
<feature type="non-terminal residue" evidence="1">
    <location>
        <position position="1"/>
    </location>
</feature>
<accession>A0A7R8WR07</accession>
<evidence type="ECO:0000313" key="1">
    <source>
        <dbReference type="EMBL" id="CAD7233624.1"/>
    </source>
</evidence>
<reference evidence="1" key="1">
    <citation type="submission" date="2020-11" db="EMBL/GenBank/DDBJ databases">
        <authorList>
            <person name="Tran Van P."/>
        </authorList>
    </citation>
    <scope>NUCLEOTIDE SEQUENCE</scope>
</reference>
<proteinExistence type="predicted"/>
<organism evidence="1">
    <name type="scientific">Cyprideis torosa</name>
    <dbReference type="NCBI Taxonomy" id="163714"/>
    <lineage>
        <taxon>Eukaryota</taxon>
        <taxon>Metazoa</taxon>
        <taxon>Ecdysozoa</taxon>
        <taxon>Arthropoda</taxon>
        <taxon>Crustacea</taxon>
        <taxon>Oligostraca</taxon>
        <taxon>Ostracoda</taxon>
        <taxon>Podocopa</taxon>
        <taxon>Podocopida</taxon>
        <taxon>Cytherocopina</taxon>
        <taxon>Cytheroidea</taxon>
        <taxon>Cytherideidae</taxon>
        <taxon>Cyprideis</taxon>
    </lineage>
</organism>
<dbReference type="EMBL" id="OB666639">
    <property type="protein sequence ID" value="CAD7233624.1"/>
    <property type="molecule type" value="Genomic_DNA"/>
</dbReference>
<gene>
    <name evidence="1" type="ORF">CTOB1V02_LOCUS11445</name>
</gene>
<protein>
    <submittedName>
        <fullName evidence="1">Uncharacterized protein</fullName>
    </submittedName>
</protein>
<dbReference type="AlphaFoldDB" id="A0A7R8WR07"/>